<dbReference type="FunCoup" id="B4M7J8">
    <property type="interactions" value="2570"/>
</dbReference>
<dbReference type="GO" id="GO:0000184">
    <property type="term" value="P:nuclear-transcribed mRNA catabolic process, nonsense-mediated decay"/>
    <property type="evidence" value="ECO:0007669"/>
    <property type="project" value="InterPro"/>
</dbReference>
<dbReference type="OMA" id="DFQHHQI"/>
<accession>B4M7J8</accession>
<feature type="region of interest" description="Disordered" evidence="4">
    <location>
        <begin position="1249"/>
        <end position="1268"/>
    </location>
</feature>
<dbReference type="FunFam" id="1.25.40.180:FF:000030">
    <property type="entry name" value="Regulator of nonsense transcripts UPF2"/>
    <property type="match status" value="1"/>
</dbReference>
<feature type="domain" description="MIF4G" evidence="5">
    <location>
        <begin position="735"/>
        <end position="953"/>
    </location>
</feature>
<dbReference type="InterPro" id="IPR007193">
    <property type="entry name" value="Upf2/Nmd2_C"/>
</dbReference>
<dbReference type="InterPro" id="IPR039762">
    <property type="entry name" value="Nmd2/UPF2"/>
</dbReference>
<dbReference type="GO" id="GO:0035145">
    <property type="term" value="C:exon-exon junction complex"/>
    <property type="evidence" value="ECO:0007669"/>
    <property type="project" value="TreeGrafter"/>
</dbReference>
<dbReference type="Gene3D" id="1.25.40.180">
    <property type="match status" value="3"/>
</dbReference>
<feature type="domain" description="MIF4G" evidence="5">
    <location>
        <begin position="531"/>
        <end position="720"/>
    </location>
</feature>
<dbReference type="PhylomeDB" id="B4M7J8"/>
<evidence type="ECO:0000313" key="6">
    <source>
        <dbReference type="EMBL" id="EDW62765.1"/>
    </source>
</evidence>
<dbReference type="SUPFAM" id="SSF48371">
    <property type="entry name" value="ARM repeat"/>
    <property type="match status" value="3"/>
</dbReference>
<feature type="domain" description="MIF4G" evidence="5">
    <location>
        <begin position="105"/>
        <end position="301"/>
    </location>
</feature>
<keyword evidence="3" id="KW-0175">Coiled coil</keyword>
<proteinExistence type="predicted"/>
<feature type="compositionally biased region" description="Low complexity" evidence="4">
    <location>
        <begin position="7"/>
        <end position="44"/>
    </location>
</feature>
<feature type="region of interest" description="Disordered" evidence="4">
    <location>
        <begin position="439"/>
        <end position="483"/>
    </location>
</feature>
<dbReference type="SMR" id="B4M7J8"/>
<evidence type="ECO:0000256" key="4">
    <source>
        <dbReference type="SAM" id="MobiDB-lite"/>
    </source>
</evidence>
<feature type="compositionally biased region" description="Low complexity" evidence="4">
    <location>
        <begin position="465"/>
        <end position="483"/>
    </location>
</feature>
<evidence type="ECO:0000256" key="3">
    <source>
        <dbReference type="SAM" id="Coils"/>
    </source>
</evidence>
<keyword evidence="2" id="KW-0963">Cytoplasm</keyword>
<dbReference type="SMART" id="SM00543">
    <property type="entry name" value="MIF4G"/>
    <property type="match status" value="3"/>
</dbReference>
<feature type="coiled-coil region" evidence="3">
    <location>
        <begin position="502"/>
        <end position="529"/>
    </location>
</feature>
<dbReference type="HOGENOM" id="CLU_002633_2_0_1"/>
<feature type="region of interest" description="Disordered" evidence="4">
    <location>
        <begin position="1"/>
        <end position="44"/>
    </location>
</feature>
<organism evidence="6 7">
    <name type="scientific">Drosophila virilis</name>
    <name type="common">Fruit fly</name>
    <dbReference type="NCBI Taxonomy" id="7244"/>
    <lineage>
        <taxon>Eukaryota</taxon>
        <taxon>Metazoa</taxon>
        <taxon>Ecdysozoa</taxon>
        <taxon>Arthropoda</taxon>
        <taxon>Hexapoda</taxon>
        <taxon>Insecta</taxon>
        <taxon>Pterygota</taxon>
        <taxon>Neoptera</taxon>
        <taxon>Endopterygota</taxon>
        <taxon>Diptera</taxon>
        <taxon>Brachycera</taxon>
        <taxon>Muscomorpha</taxon>
        <taxon>Ephydroidea</taxon>
        <taxon>Drosophilidae</taxon>
        <taxon>Drosophila</taxon>
    </lineage>
</organism>
<gene>
    <name evidence="6" type="primary">Dvir\GJ16435</name>
    <name evidence="6" type="ORF">Dvir_GJ16435</name>
</gene>
<name>B4M7J8_DROVI</name>
<reference evidence="6 7" key="1">
    <citation type="journal article" date="2007" name="Nature">
        <title>Evolution of genes and genomes on the Drosophila phylogeny.</title>
        <authorList>
            <consortium name="Drosophila 12 Genomes Consortium"/>
            <person name="Clark A.G."/>
            <person name="Eisen M.B."/>
            <person name="Smith D.R."/>
            <person name="Bergman C.M."/>
            <person name="Oliver B."/>
            <person name="Markow T.A."/>
            <person name="Kaufman T.C."/>
            <person name="Kellis M."/>
            <person name="Gelbart W."/>
            <person name="Iyer V.N."/>
            <person name="Pollard D.A."/>
            <person name="Sackton T.B."/>
            <person name="Larracuente A.M."/>
            <person name="Singh N.D."/>
            <person name="Abad J.P."/>
            <person name="Abt D.N."/>
            <person name="Adryan B."/>
            <person name="Aguade M."/>
            <person name="Akashi H."/>
            <person name="Anderson W.W."/>
            <person name="Aquadro C.F."/>
            <person name="Ardell D.H."/>
            <person name="Arguello R."/>
            <person name="Artieri C.G."/>
            <person name="Barbash D.A."/>
            <person name="Barker D."/>
            <person name="Barsanti P."/>
            <person name="Batterham P."/>
            <person name="Batzoglou S."/>
            <person name="Begun D."/>
            <person name="Bhutkar A."/>
            <person name="Blanco E."/>
            <person name="Bosak S.A."/>
            <person name="Bradley R.K."/>
            <person name="Brand A.D."/>
            <person name="Brent M.R."/>
            <person name="Brooks A.N."/>
            <person name="Brown R.H."/>
            <person name="Butlin R.K."/>
            <person name="Caggese C."/>
            <person name="Calvi B.R."/>
            <person name="Bernardo de Carvalho A."/>
            <person name="Caspi A."/>
            <person name="Castrezana S."/>
            <person name="Celniker S.E."/>
            <person name="Chang J.L."/>
            <person name="Chapple C."/>
            <person name="Chatterji S."/>
            <person name="Chinwalla A."/>
            <person name="Civetta A."/>
            <person name="Clifton S.W."/>
            <person name="Comeron J.M."/>
            <person name="Costello J.C."/>
            <person name="Coyne J.A."/>
            <person name="Daub J."/>
            <person name="David R.G."/>
            <person name="Delcher A.L."/>
            <person name="Delehaunty K."/>
            <person name="Do C.B."/>
            <person name="Ebling H."/>
            <person name="Edwards K."/>
            <person name="Eickbush T."/>
            <person name="Evans J.D."/>
            <person name="Filipski A."/>
            <person name="Findeiss S."/>
            <person name="Freyhult E."/>
            <person name="Fulton L."/>
            <person name="Fulton R."/>
            <person name="Garcia A.C."/>
            <person name="Gardiner A."/>
            <person name="Garfield D.A."/>
            <person name="Garvin B.E."/>
            <person name="Gibson G."/>
            <person name="Gilbert D."/>
            <person name="Gnerre S."/>
            <person name="Godfrey J."/>
            <person name="Good R."/>
            <person name="Gotea V."/>
            <person name="Gravely B."/>
            <person name="Greenberg A.J."/>
            <person name="Griffiths-Jones S."/>
            <person name="Gross S."/>
            <person name="Guigo R."/>
            <person name="Gustafson E.A."/>
            <person name="Haerty W."/>
            <person name="Hahn M.W."/>
            <person name="Halligan D.L."/>
            <person name="Halpern A.L."/>
            <person name="Halter G.M."/>
            <person name="Han M.V."/>
            <person name="Heger A."/>
            <person name="Hillier L."/>
            <person name="Hinrichs A.S."/>
            <person name="Holmes I."/>
            <person name="Hoskins R.A."/>
            <person name="Hubisz M.J."/>
            <person name="Hultmark D."/>
            <person name="Huntley M.A."/>
            <person name="Jaffe D.B."/>
            <person name="Jagadeeshan S."/>
            <person name="Jeck W.R."/>
            <person name="Johnson J."/>
            <person name="Jones C.D."/>
            <person name="Jordan W.C."/>
            <person name="Karpen G.H."/>
            <person name="Kataoka E."/>
            <person name="Keightley P.D."/>
            <person name="Kheradpour P."/>
            <person name="Kirkness E.F."/>
            <person name="Koerich L.B."/>
            <person name="Kristiansen K."/>
            <person name="Kudrna D."/>
            <person name="Kulathinal R.J."/>
            <person name="Kumar S."/>
            <person name="Kwok R."/>
            <person name="Lander E."/>
            <person name="Langley C.H."/>
            <person name="Lapoint R."/>
            <person name="Lazzaro B.P."/>
            <person name="Lee S.J."/>
            <person name="Levesque L."/>
            <person name="Li R."/>
            <person name="Lin C.F."/>
            <person name="Lin M.F."/>
            <person name="Lindblad-Toh K."/>
            <person name="Llopart A."/>
            <person name="Long M."/>
            <person name="Low L."/>
            <person name="Lozovsky E."/>
            <person name="Lu J."/>
            <person name="Luo M."/>
            <person name="Machado C.A."/>
            <person name="Makalowski W."/>
            <person name="Marzo M."/>
            <person name="Matsuda M."/>
            <person name="Matzkin L."/>
            <person name="McAllister B."/>
            <person name="McBride C.S."/>
            <person name="McKernan B."/>
            <person name="McKernan K."/>
            <person name="Mendez-Lago M."/>
            <person name="Minx P."/>
            <person name="Mollenhauer M.U."/>
            <person name="Montooth K."/>
            <person name="Mount S.M."/>
            <person name="Mu X."/>
            <person name="Myers E."/>
            <person name="Negre B."/>
            <person name="Newfeld S."/>
            <person name="Nielsen R."/>
            <person name="Noor M.A."/>
            <person name="O'Grady P."/>
            <person name="Pachter L."/>
            <person name="Papaceit M."/>
            <person name="Parisi M.J."/>
            <person name="Parisi M."/>
            <person name="Parts L."/>
            <person name="Pedersen J.S."/>
            <person name="Pesole G."/>
            <person name="Phillippy A.M."/>
            <person name="Ponting C.P."/>
            <person name="Pop M."/>
            <person name="Porcelli D."/>
            <person name="Powell J.R."/>
            <person name="Prohaska S."/>
            <person name="Pruitt K."/>
            <person name="Puig M."/>
            <person name="Quesneville H."/>
            <person name="Ram K.R."/>
            <person name="Rand D."/>
            <person name="Rasmussen M.D."/>
            <person name="Reed L.K."/>
            <person name="Reenan R."/>
            <person name="Reily A."/>
            <person name="Remington K.A."/>
            <person name="Rieger T.T."/>
            <person name="Ritchie M.G."/>
            <person name="Robin C."/>
            <person name="Rogers Y.H."/>
            <person name="Rohde C."/>
            <person name="Rozas J."/>
            <person name="Rubenfield M.J."/>
            <person name="Ruiz A."/>
            <person name="Russo S."/>
            <person name="Salzberg S.L."/>
            <person name="Sanchez-Gracia A."/>
            <person name="Saranga D.J."/>
            <person name="Sato H."/>
            <person name="Schaeffer S.W."/>
            <person name="Schatz M.C."/>
            <person name="Schlenke T."/>
            <person name="Schwartz R."/>
            <person name="Segarra C."/>
            <person name="Singh R.S."/>
            <person name="Sirot L."/>
            <person name="Sirota M."/>
            <person name="Sisneros N.B."/>
            <person name="Smith C.D."/>
            <person name="Smith T.F."/>
            <person name="Spieth J."/>
            <person name="Stage D.E."/>
            <person name="Stark A."/>
            <person name="Stephan W."/>
            <person name="Strausberg R.L."/>
            <person name="Strempel S."/>
            <person name="Sturgill D."/>
            <person name="Sutton G."/>
            <person name="Sutton G.G."/>
            <person name="Tao W."/>
            <person name="Teichmann S."/>
            <person name="Tobari Y.N."/>
            <person name="Tomimura Y."/>
            <person name="Tsolas J.M."/>
            <person name="Valente V.L."/>
            <person name="Venter E."/>
            <person name="Venter J.C."/>
            <person name="Vicario S."/>
            <person name="Vieira F.G."/>
            <person name="Vilella A.J."/>
            <person name="Villasante A."/>
            <person name="Walenz B."/>
            <person name="Wang J."/>
            <person name="Wasserman M."/>
            <person name="Watts T."/>
            <person name="Wilson D."/>
            <person name="Wilson R.K."/>
            <person name="Wing R.A."/>
            <person name="Wolfner M.F."/>
            <person name="Wong A."/>
            <person name="Wong G.K."/>
            <person name="Wu C.I."/>
            <person name="Wu G."/>
            <person name="Yamamoto D."/>
            <person name="Yang H.P."/>
            <person name="Yang S.P."/>
            <person name="Yorke J.A."/>
            <person name="Yoshida K."/>
            <person name="Zdobnov E."/>
            <person name="Zhang P."/>
            <person name="Zhang Y."/>
            <person name="Zimin A.V."/>
            <person name="Baldwin J."/>
            <person name="Abdouelleil A."/>
            <person name="Abdulkadir J."/>
            <person name="Abebe A."/>
            <person name="Abera B."/>
            <person name="Abreu J."/>
            <person name="Acer S.C."/>
            <person name="Aftuck L."/>
            <person name="Alexander A."/>
            <person name="An P."/>
            <person name="Anderson E."/>
            <person name="Anderson S."/>
            <person name="Arachi H."/>
            <person name="Azer M."/>
            <person name="Bachantsang P."/>
            <person name="Barry A."/>
            <person name="Bayul T."/>
            <person name="Berlin A."/>
            <person name="Bessette D."/>
            <person name="Bloom T."/>
            <person name="Blye J."/>
            <person name="Boguslavskiy L."/>
            <person name="Bonnet C."/>
            <person name="Boukhgalter B."/>
            <person name="Bourzgui I."/>
            <person name="Brown A."/>
            <person name="Cahill P."/>
            <person name="Channer S."/>
            <person name="Cheshatsang Y."/>
            <person name="Chuda L."/>
            <person name="Citroen M."/>
            <person name="Collymore A."/>
            <person name="Cooke P."/>
            <person name="Costello M."/>
            <person name="D'Aco K."/>
            <person name="Daza R."/>
            <person name="De Haan G."/>
            <person name="DeGray S."/>
            <person name="DeMaso C."/>
            <person name="Dhargay N."/>
            <person name="Dooley K."/>
            <person name="Dooley E."/>
            <person name="Doricent M."/>
            <person name="Dorje P."/>
            <person name="Dorjee K."/>
            <person name="Dupes A."/>
            <person name="Elong R."/>
            <person name="Falk J."/>
            <person name="Farina A."/>
            <person name="Faro S."/>
            <person name="Ferguson D."/>
            <person name="Fisher S."/>
            <person name="Foley C.D."/>
            <person name="Franke A."/>
            <person name="Friedrich D."/>
            <person name="Gadbois L."/>
            <person name="Gearin G."/>
            <person name="Gearin C.R."/>
            <person name="Giannoukos G."/>
            <person name="Goode T."/>
            <person name="Graham J."/>
            <person name="Grandbois E."/>
            <person name="Grewal S."/>
            <person name="Gyaltsen K."/>
            <person name="Hafez N."/>
            <person name="Hagos B."/>
            <person name="Hall J."/>
            <person name="Henson C."/>
            <person name="Hollinger A."/>
            <person name="Honan T."/>
            <person name="Huard M.D."/>
            <person name="Hughes L."/>
            <person name="Hurhula B."/>
            <person name="Husby M.E."/>
            <person name="Kamat A."/>
            <person name="Kanga B."/>
            <person name="Kashin S."/>
            <person name="Khazanovich D."/>
            <person name="Kisner P."/>
            <person name="Lance K."/>
            <person name="Lara M."/>
            <person name="Lee W."/>
            <person name="Lennon N."/>
            <person name="Letendre F."/>
            <person name="LeVine R."/>
            <person name="Lipovsky A."/>
            <person name="Liu X."/>
            <person name="Liu J."/>
            <person name="Liu S."/>
            <person name="Lokyitsang T."/>
            <person name="Lokyitsang Y."/>
            <person name="Lubonja R."/>
            <person name="Lui A."/>
            <person name="MacDonald P."/>
            <person name="Magnisalis V."/>
            <person name="Maru K."/>
            <person name="Matthews C."/>
            <person name="McCusker W."/>
            <person name="McDonough S."/>
            <person name="Mehta T."/>
            <person name="Meldrim J."/>
            <person name="Meneus L."/>
            <person name="Mihai O."/>
            <person name="Mihalev A."/>
            <person name="Mihova T."/>
            <person name="Mittelman R."/>
            <person name="Mlenga V."/>
            <person name="Montmayeur A."/>
            <person name="Mulrain L."/>
            <person name="Navidi A."/>
            <person name="Naylor J."/>
            <person name="Negash T."/>
            <person name="Nguyen T."/>
            <person name="Nguyen N."/>
            <person name="Nicol R."/>
            <person name="Norbu C."/>
            <person name="Norbu N."/>
            <person name="Novod N."/>
            <person name="O'Neill B."/>
            <person name="Osman S."/>
            <person name="Markiewicz E."/>
            <person name="Oyono O.L."/>
            <person name="Patti C."/>
            <person name="Phunkhang P."/>
            <person name="Pierre F."/>
            <person name="Priest M."/>
            <person name="Raghuraman S."/>
            <person name="Rege F."/>
            <person name="Reyes R."/>
            <person name="Rise C."/>
            <person name="Rogov P."/>
            <person name="Ross K."/>
            <person name="Ryan E."/>
            <person name="Settipalli S."/>
            <person name="Shea T."/>
            <person name="Sherpa N."/>
            <person name="Shi L."/>
            <person name="Shih D."/>
            <person name="Sparrow T."/>
            <person name="Spaulding J."/>
            <person name="Stalker J."/>
            <person name="Stange-Thomann N."/>
            <person name="Stavropoulos S."/>
            <person name="Stone C."/>
            <person name="Strader C."/>
            <person name="Tesfaye S."/>
            <person name="Thomson T."/>
            <person name="Thoulutsang Y."/>
            <person name="Thoulutsang D."/>
            <person name="Topham K."/>
            <person name="Topping I."/>
            <person name="Tsamla T."/>
            <person name="Vassiliev H."/>
            <person name="Vo A."/>
            <person name="Wangchuk T."/>
            <person name="Wangdi T."/>
            <person name="Weiand M."/>
            <person name="Wilkinson J."/>
            <person name="Wilson A."/>
            <person name="Yadav S."/>
            <person name="Young G."/>
            <person name="Yu Q."/>
            <person name="Zembek L."/>
            <person name="Zhong D."/>
            <person name="Zimmer A."/>
            <person name="Zwirko Z."/>
            <person name="Jaffe D.B."/>
            <person name="Alvarez P."/>
            <person name="Brockman W."/>
            <person name="Butler J."/>
            <person name="Chin C."/>
            <person name="Gnerre S."/>
            <person name="Grabherr M."/>
            <person name="Kleber M."/>
            <person name="Mauceli E."/>
            <person name="MacCallum I."/>
        </authorList>
    </citation>
    <scope>NUCLEOTIDE SEQUENCE [LARGE SCALE GENOMIC DNA]</scope>
    <source>
        <strain evidence="7">Tucson 15010-1051.87</strain>
    </source>
</reference>
<evidence type="ECO:0000256" key="2">
    <source>
        <dbReference type="ARBA" id="ARBA00022490"/>
    </source>
</evidence>
<feature type="region of interest" description="Disordered" evidence="4">
    <location>
        <begin position="1143"/>
        <end position="1162"/>
    </location>
</feature>
<sequence>MSANKPSEALTAATTATTTATTVTTTSSAAASEADAETSDAATGTAAAIATDDSGTLEAEERLAELNQFIGELQEKIDAKRQLRQQNANFELPGDEYFARLDSSLKKNTAFVKKLKVFTSTQLEALLRELSALNLSKYISEICAALAEAKLKMTDVPAVVTLASKLHCTYADFNTQFLEAWQKALNIKATEKISNPSKLRVDLRLFAELVSSGVIQMKPGLALLGMVLVQLIAQDKDDHSNFSIILSFCRHCGEEYAGLVPQKMQQLANKYQVEVPKSDFLSADKQLNLRTMLKGYFKALCKHVLAEQAALMNMTKNIRRTMECKGEISQEKREKCELMQASFDKLLASAQSLSELLGEPLPELTKESECCNPGTVIDNMLDSAAFGTLDPWGDEETRAFYTDLPDLRQFLPNFSAPKVDLETLEEPSELTEEAIDANIDAELDMDDPPSTASDTALDKEQEEQPTAATPTAEAAATAGAAATAPVVPIDKKMGSALMELGRQQQQQQQQQQTQQQQQAQSQSQQLRQQFDVFLLNLFNCVNKELIDSAAIEFLLNYNTKHQRKKLTKTIFSVQRTRLDILPYLSRFVAIVHMCNTDVAADLSDLLRKEFKWHIRKKNQLNIESKLKIVRFIGELVKFGLFKKFDALGCLKMLLRDFIHHHIEMACAFVEVSGVYLYNCRDSRLLMNVFLDQMLRMKTATAMDSRHAAQIESVYYLVKPPESAKREITPRPPMHEYIRHLIFEELCKQNVERCIKMLRRINWQDPEISSYAIKCLSKAYLLRFPLIRCLADLVSGLSSYQPRAVTIVIDNVFEDIRAGLEIHSPKMSQRRIAMAKYLGEMYNYKLVESTHILNTLYSIISLGVTLDQSVISPLDPPESLFRLKLACMLLDTCGPYFTSQATRKKLDYFLVFFQHYYWHKKSHPVFSKSENTSDLFPILVDHTYRDCLAGVRPKLKLYKNLEQAKEAIDQLQEQLYPQLKANNNAQDASLTTISEINELDEGVTDDSAGSSNDQRERQAAGGSEADQANDWTEYEAEPAPPPPPPEKSKEDLEFEQMYEKMTSDSYQERLKEPPLKATNKDIPVPMMARLQKKSYDQIMGNNVPQISKTCANAAAASAANANAHAHAHASDSVNNLPANAAACSDTPAAEGGGSGGGGGGSGSKGSGAVSFVLMVRGNKGGKQQFKSFVAPSDSQLAINLRLQEQKTREEKEKVKRLTLNITERIEEEDYQESLLPLQQRNFTQSYYQKPNKHKFKHQKGAPDADLIFH</sequence>
<dbReference type="eggNOG" id="KOG2051">
    <property type="taxonomic scope" value="Eukaryota"/>
</dbReference>
<evidence type="ECO:0000256" key="1">
    <source>
        <dbReference type="ARBA" id="ARBA00004496"/>
    </source>
</evidence>
<comment type="subcellular location">
    <subcellularLocation>
        <location evidence="1">Cytoplasm</location>
    </subcellularLocation>
</comment>
<dbReference type="KEGG" id="dvi:6633635"/>
<evidence type="ECO:0000313" key="7">
    <source>
        <dbReference type="Proteomes" id="UP000008792"/>
    </source>
</evidence>
<dbReference type="GO" id="GO:0003723">
    <property type="term" value="F:RNA binding"/>
    <property type="evidence" value="ECO:0007669"/>
    <property type="project" value="InterPro"/>
</dbReference>
<feature type="compositionally biased region" description="Basic and acidic residues" evidence="4">
    <location>
        <begin position="1259"/>
        <end position="1268"/>
    </location>
</feature>
<keyword evidence="7" id="KW-1185">Reference proteome</keyword>
<evidence type="ECO:0000259" key="5">
    <source>
        <dbReference type="SMART" id="SM00543"/>
    </source>
</evidence>
<dbReference type="OrthoDB" id="27832at2759"/>
<dbReference type="InParanoid" id="B4M7J8"/>
<dbReference type="Proteomes" id="UP000008792">
    <property type="component" value="Unassembled WGS sequence"/>
</dbReference>
<dbReference type="Pfam" id="PF04050">
    <property type="entry name" value="Upf2"/>
    <property type="match status" value="1"/>
</dbReference>
<dbReference type="EMBL" id="CH940653">
    <property type="protein sequence ID" value="EDW62765.1"/>
    <property type="molecule type" value="Genomic_DNA"/>
</dbReference>
<feature type="coiled-coil region" evidence="3">
    <location>
        <begin position="56"/>
        <end position="86"/>
    </location>
</feature>
<dbReference type="Pfam" id="PF02854">
    <property type="entry name" value="MIF4G"/>
    <property type="match status" value="3"/>
</dbReference>
<dbReference type="InterPro" id="IPR016024">
    <property type="entry name" value="ARM-type_fold"/>
</dbReference>
<dbReference type="Gene3D" id="4.10.80.160">
    <property type="match status" value="1"/>
</dbReference>
<dbReference type="FunFam" id="1.25.40.180:FF:000092">
    <property type="entry name" value="SD07232p"/>
    <property type="match status" value="1"/>
</dbReference>
<dbReference type="FunFam" id="1.25.40.180:FF:000014">
    <property type="entry name" value="Putative regulator of nonsense transcripts 2"/>
    <property type="match status" value="1"/>
</dbReference>
<dbReference type="GO" id="GO:0005737">
    <property type="term" value="C:cytoplasm"/>
    <property type="evidence" value="ECO:0007669"/>
    <property type="project" value="UniProtKB-SubCell"/>
</dbReference>
<feature type="compositionally biased region" description="Gly residues" evidence="4">
    <location>
        <begin position="1149"/>
        <end position="1162"/>
    </location>
</feature>
<feature type="compositionally biased region" description="Basic residues" evidence="4">
    <location>
        <begin position="1249"/>
        <end position="1258"/>
    </location>
</feature>
<dbReference type="PANTHER" id="PTHR12839">
    <property type="entry name" value="NONSENSE-MEDIATED MRNA DECAY PROTEIN 2 UP-FRAMESHIFT SUPPRESSOR 2"/>
    <property type="match status" value="1"/>
</dbReference>
<dbReference type="InterPro" id="IPR003890">
    <property type="entry name" value="MIF4G-like_typ-3"/>
</dbReference>
<protein>
    <submittedName>
        <fullName evidence="6">Uncharacterized protein, isoform A</fullName>
    </submittedName>
</protein>
<dbReference type="PANTHER" id="PTHR12839:SF7">
    <property type="entry name" value="REGULATOR OF NONSENSE TRANSCRIPTS 2"/>
    <property type="match status" value="1"/>
</dbReference>
<dbReference type="AlphaFoldDB" id="B4M7J8"/>
<feature type="region of interest" description="Disordered" evidence="4">
    <location>
        <begin position="995"/>
        <end position="1028"/>
    </location>
</feature>
<dbReference type="STRING" id="7244.B4M7J8"/>